<feature type="domain" description="DUF305" evidence="2">
    <location>
        <begin position="63"/>
        <end position="206"/>
    </location>
</feature>
<dbReference type="InterPro" id="IPR012347">
    <property type="entry name" value="Ferritin-like"/>
</dbReference>
<evidence type="ECO:0000313" key="4">
    <source>
        <dbReference type="Proteomes" id="UP000619479"/>
    </source>
</evidence>
<keyword evidence="1" id="KW-0472">Membrane</keyword>
<keyword evidence="4" id="KW-1185">Reference proteome</keyword>
<evidence type="ECO:0000256" key="1">
    <source>
        <dbReference type="SAM" id="Phobius"/>
    </source>
</evidence>
<evidence type="ECO:0000313" key="3">
    <source>
        <dbReference type="EMBL" id="GID65257.1"/>
    </source>
</evidence>
<accession>A0A919M462</accession>
<dbReference type="PANTHER" id="PTHR36933">
    <property type="entry name" value="SLL0788 PROTEIN"/>
    <property type="match status" value="1"/>
</dbReference>
<comment type="caution">
    <text evidence="3">The sequence shown here is derived from an EMBL/GenBank/DDBJ whole genome shotgun (WGS) entry which is preliminary data.</text>
</comment>
<reference evidence="3" key="1">
    <citation type="submission" date="2021-01" db="EMBL/GenBank/DDBJ databases">
        <title>Whole genome shotgun sequence of Actinoplanes cyaneus NBRC 14990.</title>
        <authorList>
            <person name="Komaki H."/>
            <person name="Tamura T."/>
        </authorList>
    </citation>
    <scope>NUCLEOTIDE SEQUENCE</scope>
    <source>
        <strain evidence="3">NBRC 14990</strain>
    </source>
</reference>
<gene>
    <name evidence="3" type="ORF">Acy02nite_31380</name>
</gene>
<dbReference type="PANTHER" id="PTHR36933:SF1">
    <property type="entry name" value="SLL0788 PROTEIN"/>
    <property type="match status" value="1"/>
</dbReference>
<dbReference type="Pfam" id="PF03713">
    <property type="entry name" value="DUF305"/>
    <property type="match status" value="1"/>
</dbReference>
<name>A0A919M462_9ACTN</name>
<keyword evidence="1" id="KW-0812">Transmembrane</keyword>
<evidence type="ECO:0000259" key="2">
    <source>
        <dbReference type="Pfam" id="PF03713"/>
    </source>
</evidence>
<dbReference type="AlphaFoldDB" id="A0A919M462"/>
<feature type="transmembrane region" description="Helical" evidence="1">
    <location>
        <begin position="20"/>
        <end position="39"/>
    </location>
</feature>
<dbReference type="Gene3D" id="1.20.1260.10">
    <property type="match status" value="1"/>
</dbReference>
<sequence length="208" mass="22067">MGRPGTTGPARTRKGRSLTIRRLAAALVLVAAGVAVLLLRTDRGAPPPQPVAAQAVTGPSGIDVHYAQMMVEHHEQAVAMSRTLIAKGGAPERIRLIAEFIVHDQQREIDQTNEWLAAWGAPPAGPGEDGAEHGMLTGAQLAELTGATGRDAPDVFLRLMIEHHRGAIAMSRSLLDGPAGNAYIHSLAKHVINEQTAENDAMAALLRR</sequence>
<organism evidence="3 4">
    <name type="scientific">Actinoplanes cyaneus</name>
    <dbReference type="NCBI Taxonomy" id="52696"/>
    <lineage>
        <taxon>Bacteria</taxon>
        <taxon>Bacillati</taxon>
        <taxon>Actinomycetota</taxon>
        <taxon>Actinomycetes</taxon>
        <taxon>Micromonosporales</taxon>
        <taxon>Micromonosporaceae</taxon>
        <taxon>Actinoplanes</taxon>
    </lineage>
</organism>
<proteinExistence type="predicted"/>
<dbReference type="Proteomes" id="UP000619479">
    <property type="component" value="Unassembled WGS sequence"/>
</dbReference>
<protein>
    <recommendedName>
        <fullName evidence="2">DUF305 domain-containing protein</fullName>
    </recommendedName>
</protein>
<keyword evidence="1" id="KW-1133">Transmembrane helix</keyword>
<dbReference type="InterPro" id="IPR005183">
    <property type="entry name" value="DUF305_CopM-like"/>
</dbReference>
<dbReference type="EMBL" id="BOMH01000022">
    <property type="protein sequence ID" value="GID65257.1"/>
    <property type="molecule type" value="Genomic_DNA"/>
</dbReference>